<dbReference type="GO" id="GO:0031012">
    <property type="term" value="C:extracellular matrix"/>
    <property type="evidence" value="ECO:0007669"/>
    <property type="project" value="TreeGrafter"/>
</dbReference>
<keyword evidence="1 2" id="KW-0193">Cuticle</keyword>
<sequence>MKFVLCSIFSLFATINAGYIPHGDANSYASVVQHEVIRHHADYSAYDYGGYTLLEADGTTRVVEYTADDHNGFNAVVKKIGPAHHPQVHYQKEAHGYDDHGHYSHGHASSYVKINNHH</sequence>
<name>A0A811V0U1_CERCA</name>
<evidence type="ECO:0000256" key="1">
    <source>
        <dbReference type="ARBA" id="ARBA00022460"/>
    </source>
</evidence>
<feature type="chain" id="PRO_5032944359" evidence="3">
    <location>
        <begin position="18"/>
        <end position="118"/>
    </location>
</feature>
<gene>
    <name evidence="4" type="ORF">CCAP1982_LOCUS13461</name>
</gene>
<dbReference type="InterPro" id="IPR051217">
    <property type="entry name" value="Insect_Cuticle_Struc_Prot"/>
</dbReference>
<dbReference type="PROSITE" id="PS00233">
    <property type="entry name" value="CHIT_BIND_RR_1"/>
    <property type="match status" value="1"/>
</dbReference>
<reference evidence="4" key="1">
    <citation type="submission" date="2020-11" db="EMBL/GenBank/DDBJ databases">
        <authorList>
            <person name="Whitehead M."/>
        </authorList>
    </citation>
    <scope>NUCLEOTIDE SEQUENCE</scope>
    <source>
        <strain evidence="4">EGII</strain>
    </source>
</reference>
<keyword evidence="3" id="KW-0732">Signal</keyword>
<dbReference type="GO" id="GO:0042302">
    <property type="term" value="F:structural constituent of cuticle"/>
    <property type="evidence" value="ECO:0007669"/>
    <property type="project" value="UniProtKB-UniRule"/>
</dbReference>
<evidence type="ECO:0000256" key="2">
    <source>
        <dbReference type="PROSITE-ProRule" id="PRU00497"/>
    </source>
</evidence>
<dbReference type="Proteomes" id="UP000606786">
    <property type="component" value="Unassembled WGS sequence"/>
</dbReference>
<protein>
    <submittedName>
        <fullName evidence="4">(Mediterranean fruit fly) hypothetical protein</fullName>
    </submittedName>
</protein>
<dbReference type="PANTHER" id="PTHR12236">
    <property type="entry name" value="STRUCTURAL CONTITUENT OF CUTICLE"/>
    <property type="match status" value="1"/>
</dbReference>
<feature type="signal peptide" evidence="3">
    <location>
        <begin position="1"/>
        <end position="17"/>
    </location>
</feature>
<comment type="caution">
    <text evidence="4">The sequence shown here is derived from an EMBL/GenBank/DDBJ whole genome shotgun (WGS) entry which is preliminary data.</text>
</comment>
<dbReference type="AlphaFoldDB" id="A0A811V0U1"/>
<evidence type="ECO:0000313" key="5">
    <source>
        <dbReference type="Proteomes" id="UP000606786"/>
    </source>
</evidence>
<dbReference type="InterPro" id="IPR031311">
    <property type="entry name" value="CHIT_BIND_RR_consensus"/>
</dbReference>
<dbReference type="EMBL" id="CAJHJT010000034">
    <property type="protein sequence ID" value="CAD7005099.1"/>
    <property type="molecule type" value="Genomic_DNA"/>
</dbReference>
<dbReference type="PROSITE" id="PS51155">
    <property type="entry name" value="CHIT_BIND_RR_2"/>
    <property type="match status" value="1"/>
</dbReference>
<proteinExistence type="predicted"/>
<dbReference type="PANTHER" id="PTHR12236:SF95">
    <property type="entry name" value="CUTICULAR PROTEIN 76BD, ISOFORM C-RELATED"/>
    <property type="match status" value="1"/>
</dbReference>
<dbReference type="GO" id="GO:0005615">
    <property type="term" value="C:extracellular space"/>
    <property type="evidence" value="ECO:0007669"/>
    <property type="project" value="TreeGrafter"/>
</dbReference>
<keyword evidence="5" id="KW-1185">Reference proteome</keyword>
<organism evidence="4 5">
    <name type="scientific">Ceratitis capitata</name>
    <name type="common">Mediterranean fruit fly</name>
    <name type="synonym">Tephritis capitata</name>
    <dbReference type="NCBI Taxonomy" id="7213"/>
    <lineage>
        <taxon>Eukaryota</taxon>
        <taxon>Metazoa</taxon>
        <taxon>Ecdysozoa</taxon>
        <taxon>Arthropoda</taxon>
        <taxon>Hexapoda</taxon>
        <taxon>Insecta</taxon>
        <taxon>Pterygota</taxon>
        <taxon>Neoptera</taxon>
        <taxon>Endopterygota</taxon>
        <taxon>Diptera</taxon>
        <taxon>Brachycera</taxon>
        <taxon>Muscomorpha</taxon>
        <taxon>Tephritoidea</taxon>
        <taxon>Tephritidae</taxon>
        <taxon>Ceratitis</taxon>
        <taxon>Ceratitis</taxon>
    </lineage>
</organism>
<accession>A0A811V0U1</accession>
<dbReference type="OrthoDB" id="6382835at2759"/>
<evidence type="ECO:0000256" key="3">
    <source>
        <dbReference type="SAM" id="SignalP"/>
    </source>
</evidence>
<dbReference type="Pfam" id="PF00379">
    <property type="entry name" value="Chitin_bind_4"/>
    <property type="match status" value="1"/>
</dbReference>
<evidence type="ECO:0000313" key="4">
    <source>
        <dbReference type="EMBL" id="CAD7005099.1"/>
    </source>
</evidence>
<dbReference type="InterPro" id="IPR000618">
    <property type="entry name" value="Insect_cuticle"/>
</dbReference>